<organism evidence="9 10">
    <name type="scientific">Mycolicibacterium mucogenicum</name>
    <name type="common">Mycobacterium mucogenicum</name>
    <dbReference type="NCBI Taxonomy" id="56689"/>
    <lineage>
        <taxon>Bacteria</taxon>
        <taxon>Bacillati</taxon>
        <taxon>Actinomycetota</taxon>
        <taxon>Actinomycetes</taxon>
        <taxon>Mycobacteriales</taxon>
        <taxon>Mycobacteriaceae</taxon>
        <taxon>Mycolicibacterium</taxon>
    </lineage>
</organism>
<dbReference type="InterPro" id="IPR036890">
    <property type="entry name" value="HATPase_C_sf"/>
</dbReference>
<dbReference type="InterPro" id="IPR003594">
    <property type="entry name" value="HATPase_dom"/>
</dbReference>
<dbReference type="EC" id="2.7.13.3" evidence="2"/>
<evidence type="ECO:0000256" key="3">
    <source>
        <dbReference type="ARBA" id="ARBA00022679"/>
    </source>
</evidence>
<dbReference type="AlphaFoldDB" id="A0A4R5WMD4"/>
<feature type="transmembrane region" description="Helical" evidence="7">
    <location>
        <begin position="148"/>
        <end position="171"/>
    </location>
</feature>
<keyword evidence="5" id="KW-0902">Two-component regulatory system</keyword>
<dbReference type="SUPFAM" id="SSF55874">
    <property type="entry name" value="ATPase domain of HSP90 chaperone/DNA topoisomerase II/histidine kinase"/>
    <property type="match status" value="1"/>
</dbReference>
<dbReference type="GO" id="GO:0000160">
    <property type="term" value="P:phosphorelay signal transduction system"/>
    <property type="evidence" value="ECO:0007669"/>
    <property type="project" value="UniProtKB-KW"/>
</dbReference>
<evidence type="ECO:0000256" key="6">
    <source>
        <dbReference type="SAM" id="MobiDB-lite"/>
    </source>
</evidence>
<dbReference type="PANTHER" id="PTHR24421">
    <property type="entry name" value="NITRATE/NITRITE SENSOR PROTEIN NARX-RELATED"/>
    <property type="match status" value="1"/>
</dbReference>
<evidence type="ECO:0000313" key="9">
    <source>
        <dbReference type="EMBL" id="TDK92396.1"/>
    </source>
</evidence>
<accession>A0A4R5WMD4</accession>
<protein>
    <recommendedName>
        <fullName evidence="2">histidine kinase</fullName>
        <ecNumber evidence="2">2.7.13.3</ecNumber>
    </recommendedName>
</protein>
<feature type="transmembrane region" description="Helical" evidence="7">
    <location>
        <begin position="44"/>
        <end position="62"/>
    </location>
</feature>
<dbReference type="RefSeq" id="WP_133425760.1">
    <property type="nucleotide sequence ID" value="NZ_SDLO01000003.1"/>
</dbReference>
<dbReference type="GO" id="GO:0004673">
    <property type="term" value="F:protein histidine kinase activity"/>
    <property type="evidence" value="ECO:0007669"/>
    <property type="project" value="UniProtKB-EC"/>
</dbReference>
<keyword evidence="3" id="KW-0808">Transferase</keyword>
<evidence type="ECO:0000256" key="5">
    <source>
        <dbReference type="ARBA" id="ARBA00023012"/>
    </source>
</evidence>
<feature type="transmembrane region" description="Helical" evidence="7">
    <location>
        <begin position="20"/>
        <end position="37"/>
    </location>
</feature>
<comment type="caution">
    <text evidence="9">The sequence shown here is derived from an EMBL/GenBank/DDBJ whole genome shotgun (WGS) entry which is preliminary data.</text>
</comment>
<evidence type="ECO:0000313" key="10">
    <source>
        <dbReference type="Proteomes" id="UP000294929"/>
    </source>
</evidence>
<sequence>MLSRIGEYLAAEPVRISAGLRLPLIALIGVLVWIWEVDHWLPELYAVILGLYAVAAVIWLVAVLRGPVPRWADWASTGIDLVVILALCLVSGGATAALLPVFFLLPISVAFQDRPLMTAAIGTLTAAGYLAVWIFYSKHDDRMGLPNMVYTHFGFLVWLAVATTVLCFVLVRRQERVQALQEVRRQLVSEAMQSDERHNREVAEGLHDGPLQTLLAARLQLDEVRERTPGPELDAVYAALEDTATALRSTVTELHPQVLAQLGLTPAVRELLRQFESRSRVAVRADLEEVGKPDAQQLLYRAARELLTNIGKHAQATTVSVRLGRIGNRVVLTVADDGAGFDPAVVSRYVADGHIGLGSLLARFDAMGGSMLVDSAAGGGTRVTVTSPPERAESSRELGVPPACGGT</sequence>
<dbReference type="PROSITE" id="PS50109">
    <property type="entry name" value="HIS_KIN"/>
    <property type="match status" value="1"/>
</dbReference>
<evidence type="ECO:0000259" key="8">
    <source>
        <dbReference type="PROSITE" id="PS50109"/>
    </source>
</evidence>
<dbReference type="PANTHER" id="PTHR24421:SF10">
    <property type="entry name" value="NITRATE_NITRITE SENSOR PROTEIN NARQ"/>
    <property type="match status" value="1"/>
</dbReference>
<feature type="region of interest" description="Disordered" evidence="6">
    <location>
        <begin position="377"/>
        <end position="407"/>
    </location>
</feature>
<proteinExistence type="predicted"/>
<evidence type="ECO:0000256" key="2">
    <source>
        <dbReference type="ARBA" id="ARBA00012438"/>
    </source>
</evidence>
<reference evidence="9 10" key="1">
    <citation type="submission" date="2019-01" db="EMBL/GenBank/DDBJ databases">
        <title>High-quality-draft genome sequences of five non-tuberculosis mycobacteriaceae isolated from a nosocomial environment.</title>
        <authorList>
            <person name="Tiago I."/>
            <person name="Alarico S."/>
            <person name="Pereira S.G."/>
            <person name="Coelho C."/>
            <person name="Maranha A."/>
            <person name="Empadinhas N."/>
        </authorList>
    </citation>
    <scope>NUCLEOTIDE SEQUENCE [LARGE SCALE GENOMIC DNA]</scope>
    <source>
        <strain evidence="9 10">24AIII</strain>
    </source>
</reference>
<dbReference type="InterPro" id="IPR050482">
    <property type="entry name" value="Sensor_HK_TwoCompSys"/>
</dbReference>
<dbReference type="Proteomes" id="UP000294929">
    <property type="component" value="Unassembled WGS sequence"/>
</dbReference>
<feature type="transmembrane region" description="Helical" evidence="7">
    <location>
        <begin position="116"/>
        <end position="136"/>
    </location>
</feature>
<dbReference type="Pfam" id="PF02518">
    <property type="entry name" value="HATPase_c"/>
    <property type="match status" value="1"/>
</dbReference>
<feature type="transmembrane region" description="Helical" evidence="7">
    <location>
        <begin position="82"/>
        <end position="104"/>
    </location>
</feature>
<dbReference type="InterPro" id="IPR005467">
    <property type="entry name" value="His_kinase_dom"/>
</dbReference>
<keyword evidence="4 9" id="KW-0418">Kinase</keyword>
<dbReference type="EMBL" id="SDLO01000003">
    <property type="protein sequence ID" value="TDK92396.1"/>
    <property type="molecule type" value="Genomic_DNA"/>
</dbReference>
<dbReference type="Gene3D" id="3.30.565.10">
    <property type="entry name" value="Histidine kinase-like ATPase, C-terminal domain"/>
    <property type="match status" value="1"/>
</dbReference>
<evidence type="ECO:0000256" key="4">
    <source>
        <dbReference type="ARBA" id="ARBA00022777"/>
    </source>
</evidence>
<keyword evidence="7" id="KW-0472">Membrane</keyword>
<keyword evidence="7" id="KW-0812">Transmembrane</keyword>
<feature type="domain" description="Histidine kinase" evidence="8">
    <location>
        <begin position="210"/>
        <end position="391"/>
    </location>
</feature>
<evidence type="ECO:0000256" key="1">
    <source>
        <dbReference type="ARBA" id="ARBA00000085"/>
    </source>
</evidence>
<comment type="catalytic activity">
    <reaction evidence="1">
        <text>ATP + protein L-histidine = ADP + protein N-phospho-L-histidine.</text>
        <dbReference type="EC" id="2.7.13.3"/>
    </reaction>
</comment>
<gene>
    <name evidence="9" type="ORF">EUA03_04515</name>
</gene>
<name>A0A4R5WMD4_MYCMU</name>
<dbReference type="SMART" id="SM00387">
    <property type="entry name" value="HATPase_c"/>
    <property type="match status" value="1"/>
</dbReference>
<evidence type="ECO:0000256" key="7">
    <source>
        <dbReference type="SAM" id="Phobius"/>
    </source>
</evidence>
<dbReference type="CDD" id="cd16917">
    <property type="entry name" value="HATPase_UhpB-NarQ-NarX-like"/>
    <property type="match status" value="1"/>
</dbReference>
<keyword evidence="7" id="KW-1133">Transmembrane helix</keyword>